<evidence type="ECO:0000256" key="1">
    <source>
        <dbReference type="SAM" id="MobiDB-lite"/>
    </source>
</evidence>
<feature type="chain" id="PRO_5015163669" description="GPI anchored protein" evidence="2">
    <location>
        <begin position="17"/>
        <end position="229"/>
    </location>
</feature>
<feature type="compositionally biased region" description="Low complexity" evidence="1">
    <location>
        <begin position="187"/>
        <end position="203"/>
    </location>
</feature>
<dbReference type="STRING" id="398673.A0A2P4ZAP4"/>
<comment type="caution">
    <text evidence="3">The sequence shown here is derived from an EMBL/GenBank/DDBJ whole genome shotgun (WGS) entry which is preliminary data.</text>
</comment>
<gene>
    <name evidence="3" type="ORF">TGAM01_v209825</name>
</gene>
<name>A0A2P4ZAP4_9HYPO</name>
<feature type="region of interest" description="Disordered" evidence="1">
    <location>
        <begin position="154"/>
        <end position="205"/>
    </location>
</feature>
<dbReference type="GeneID" id="29991021"/>
<protein>
    <recommendedName>
        <fullName evidence="5">GPI anchored protein</fullName>
    </recommendedName>
</protein>
<dbReference type="AlphaFoldDB" id="A0A2P4ZAP4"/>
<keyword evidence="4" id="KW-1185">Reference proteome</keyword>
<evidence type="ECO:0000313" key="3">
    <source>
        <dbReference type="EMBL" id="PON21374.1"/>
    </source>
</evidence>
<dbReference type="PANTHER" id="PTHR40640">
    <property type="entry name" value="ANCHORED GLYCOPROTEIN, PUTATIVE (AFU_ORTHOLOGUE AFUA_8G04860)-RELATED"/>
    <property type="match status" value="1"/>
</dbReference>
<feature type="compositionally biased region" description="Low complexity" evidence="1">
    <location>
        <begin position="154"/>
        <end position="179"/>
    </location>
</feature>
<dbReference type="EMBL" id="JPDN02000051">
    <property type="protein sequence ID" value="PON21374.1"/>
    <property type="molecule type" value="Genomic_DNA"/>
</dbReference>
<dbReference type="RefSeq" id="XP_018655856.1">
    <property type="nucleotide sequence ID" value="XM_018810938.1"/>
</dbReference>
<evidence type="ECO:0000313" key="4">
    <source>
        <dbReference type="Proteomes" id="UP000054821"/>
    </source>
</evidence>
<evidence type="ECO:0000256" key="2">
    <source>
        <dbReference type="SAM" id="SignalP"/>
    </source>
</evidence>
<sequence length="229" mass="22663">MARSLALLALASGALAAQSTTVALLLPYADIQTIDASIIGADSTATTYLVGCPKGEDGSDCGFAASQTITQGPSTWIYSATFSADPADETDLSGSEVQGGECKLNTKADNADCTMYMTATFTGAVTSTTSATTMTFLDVQTPVTITAGLEKLKAAPGSTATDASTTAPASTDASSTGPSQTTLAKHTSTGTQTGSSTGKPTSTNAAGIVNSQNGLLAGVAAFVGGAMML</sequence>
<accession>A0A2P4ZAP4</accession>
<organism evidence="3 4">
    <name type="scientific">Trichoderma gamsii</name>
    <dbReference type="NCBI Taxonomy" id="398673"/>
    <lineage>
        <taxon>Eukaryota</taxon>
        <taxon>Fungi</taxon>
        <taxon>Dikarya</taxon>
        <taxon>Ascomycota</taxon>
        <taxon>Pezizomycotina</taxon>
        <taxon>Sordariomycetes</taxon>
        <taxon>Hypocreomycetidae</taxon>
        <taxon>Hypocreales</taxon>
        <taxon>Hypocreaceae</taxon>
        <taxon>Trichoderma</taxon>
    </lineage>
</organism>
<dbReference type="Proteomes" id="UP000054821">
    <property type="component" value="Unassembled WGS sequence"/>
</dbReference>
<dbReference type="PANTHER" id="PTHR40640:SF1">
    <property type="entry name" value="ANCHORED GLYCOPROTEIN, PUTATIVE (AFU_ORTHOLOGUE AFUA_8G04860)-RELATED"/>
    <property type="match status" value="1"/>
</dbReference>
<keyword evidence="2" id="KW-0732">Signal</keyword>
<evidence type="ECO:0008006" key="5">
    <source>
        <dbReference type="Google" id="ProtNLM"/>
    </source>
</evidence>
<reference evidence="3 4" key="1">
    <citation type="journal article" date="2016" name="Genome Announc.">
        <title>Draft Whole-Genome Sequence of Trichoderma gamsii T6085, a Promising Biocontrol Agent of Fusarium Head Blight on Wheat.</title>
        <authorList>
            <person name="Baroncelli R."/>
            <person name="Zapparata A."/>
            <person name="Piaggeschi G."/>
            <person name="Sarrocco S."/>
            <person name="Vannacci G."/>
        </authorList>
    </citation>
    <scope>NUCLEOTIDE SEQUENCE [LARGE SCALE GENOMIC DNA]</scope>
    <source>
        <strain evidence="3 4">T6085</strain>
    </source>
</reference>
<proteinExistence type="predicted"/>
<feature type="signal peptide" evidence="2">
    <location>
        <begin position="1"/>
        <end position="16"/>
    </location>
</feature>